<organism evidence="1 2">
    <name type="scientific">Trichinella murrelli</name>
    <dbReference type="NCBI Taxonomy" id="144512"/>
    <lineage>
        <taxon>Eukaryota</taxon>
        <taxon>Metazoa</taxon>
        <taxon>Ecdysozoa</taxon>
        <taxon>Nematoda</taxon>
        <taxon>Enoplea</taxon>
        <taxon>Dorylaimia</taxon>
        <taxon>Trichinellida</taxon>
        <taxon>Trichinellidae</taxon>
        <taxon>Trichinella</taxon>
    </lineage>
</organism>
<evidence type="ECO:0000313" key="2">
    <source>
        <dbReference type="Proteomes" id="UP000055048"/>
    </source>
</evidence>
<dbReference type="Proteomes" id="UP000055048">
    <property type="component" value="Unassembled WGS sequence"/>
</dbReference>
<accession>A0A0V0T6N6</accession>
<gene>
    <name evidence="1" type="ORF">T05_2169</name>
</gene>
<comment type="caution">
    <text evidence="1">The sequence shown here is derived from an EMBL/GenBank/DDBJ whole genome shotgun (WGS) entry which is preliminary data.</text>
</comment>
<reference evidence="1 2" key="1">
    <citation type="submission" date="2015-01" db="EMBL/GenBank/DDBJ databases">
        <title>Evolution of Trichinella species and genotypes.</title>
        <authorList>
            <person name="Korhonen P.K."/>
            <person name="Edoardo P."/>
            <person name="Giuseppe L.R."/>
            <person name="Gasser R.B."/>
        </authorList>
    </citation>
    <scope>NUCLEOTIDE SEQUENCE [LARGE SCALE GENOMIC DNA]</scope>
    <source>
        <strain evidence="1">ISS417</strain>
    </source>
</reference>
<evidence type="ECO:0000313" key="1">
    <source>
        <dbReference type="EMBL" id="KRX34717.1"/>
    </source>
</evidence>
<name>A0A0V0T6N6_9BILA</name>
<keyword evidence="2" id="KW-1185">Reference proteome</keyword>
<proteinExistence type="predicted"/>
<dbReference type="AlphaFoldDB" id="A0A0V0T6N6"/>
<protein>
    <submittedName>
        <fullName evidence="1">Uncharacterized protein</fullName>
    </submittedName>
</protein>
<dbReference type="EMBL" id="JYDJ01000524">
    <property type="protein sequence ID" value="KRX34717.1"/>
    <property type="molecule type" value="Genomic_DNA"/>
</dbReference>
<sequence>MGGMLRTQSMRRSGVVSVYHTNPGGTSVHSPPACIATFRRRYTDMMWIPHLSQKVHSMKGSLTSDINCLSVGTGCGCLMGAMLRTQSMRRSGVVSVYHVAHFFTVVCSCQTSDSNWPMHRCGCNPRTMNLTAGLSSSSLKLQCKITYLYHCRSPRPFRLTRFLSDFPVNYGDQLPQQVVAGQSRQRCSPWPIHACLQWTADTTLGWSRTLYRCIKWPVEPAERPSTFRLQLRKLSDGYDWKTLESDGPGGTNDVVDRLQLNIFASATVASF</sequence>